<feature type="non-terminal residue" evidence="2">
    <location>
        <position position="1"/>
    </location>
</feature>
<feature type="transmembrane region" description="Helical" evidence="1">
    <location>
        <begin position="79"/>
        <end position="106"/>
    </location>
</feature>
<feature type="transmembrane region" description="Helical" evidence="1">
    <location>
        <begin position="24"/>
        <end position="45"/>
    </location>
</feature>
<dbReference type="PANTHER" id="PTHR32063">
    <property type="match status" value="1"/>
</dbReference>
<evidence type="ECO:0000313" key="2">
    <source>
        <dbReference type="EMBL" id="MBD3868937.1"/>
    </source>
</evidence>
<organism evidence="2 3">
    <name type="scientific">Candidatus Polarisedimenticola svalbardensis</name>
    <dbReference type="NCBI Taxonomy" id="2886004"/>
    <lineage>
        <taxon>Bacteria</taxon>
        <taxon>Pseudomonadati</taxon>
        <taxon>Acidobacteriota</taxon>
        <taxon>Candidatus Polarisedimenticolia</taxon>
        <taxon>Candidatus Polarisedimenticolales</taxon>
        <taxon>Candidatus Polarisedimenticolaceae</taxon>
        <taxon>Candidatus Polarisedimenticola</taxon>
    </lineage>
</organism>
<feature type="transmembrane region" description="Helical" evidence="1">
    <location>
        <begin position="491"/>
        <end position="510"/>
    </location>
</feature>
<dbReference type="Gene3D" id="3.30.70.1440">
    <property type="entry name" value="Multidrug efflux transporter AcrB pore domain"/>
    <property type="match status" value="1"/>
</dbReference>
<dbReference type="Gene3D" id="3.30.70.1430">
    <property type="entry name" value="Multidrug efflux transporter AcrB pore domain"/>
    <property type="match status" value="1"/>
</dbReference>
<reference evidence="2 3" key="1">
    <citation type="submission" date="2020-08" db="EMBL/GenBank/DDBJ databases">
        <title>Acidobacteriota in marine sediments use diverse sulfur dissimilation pathways.</title>
        <authorList>
            <person name="Wasmund K."/>
        </authorList>
    </citation>
    <scope>NUCLEOTIDE SEQUENCE [LARGE SCALE GENOMIC DNA]</scope>
    <source>
        <strain evidence="2">MAG AM4</strain>
    </source>
</reference>
<name>A0A8J7CDM4_9BACT</name>
<sequence>MGGGGPEESGRTVLDWLGDASPQFLIILGVAIAVILIAVLIDLVLRFKARKGVGAALGSLALSLLAGPALLVMESGWRLVMWIVVAVGAPIVFLLKIFLIGLRWVLWPLLQVFDFLFGKVQAAYPKIIRGALRNKVQVLALAAICLGLTVVGFMTLDTALIPEVHQSEFDLELALPVGTPLEETLRLLAPLEDVAVQDPRVERVVLKVGADPEGDSDPEEGEHTARISVMLKPEDAAGGLLGRVGSMFSRIVTSLTHAGSGGAAALREEEVIADLRTHLDRFPDLQAKITRPVLFSFRTPIEVEVETYDLDTLRLLGETVRSELEGIPGLTDVKCSARPGSPEVQIIYDREALVRLGLDLQSVADLVRTKVRGSAATEYRKRERRIDIMVRLNEDDRTTVRQLANMVVNPGDMVPVSLGAVADVTIAAGPADIRRVGQRRTALVQANIAGGGLGEVSDQIRSRLADLDWPEGSDWRLAGQVQEMERSSRSLWLALALSIFLVYVVMASQFESLLHPLLIMVTVPLAMFGVVILLVGLSIPLSVVVFLGMIMLAGIVVNNAIVLVDYINKLRKRGMAMEQALVEAGSVRLRPILMTTATTVLGLLPMAAGLGDGAEIRTPMALTVIAGLISSTVLTLIVLPTLYALVESRAGNSSYDQE</sequence>
<keyword evidence="1" id="KW-0812">Transmembrane</keyword>
<dbReference type="SUPFAM" id="SSF82866">
    <property type="entry name" value="Multidrug efflux transporter AcrB transmembrane domain"/>
    <property type="match status" value="1"/>
</dbReference>
<dbReference type="Pfam" id="PF00873">
    <property type="entry name" value="ACR_tran"/>
    <property type="match status" value="1"/>
</dbReference>
<comment type="caution">
    <text evidence="2">The sequence shown here is derived from an EMBL/GenBank/DDBJ whole genome shotgun (WGS) entry which is preliminary data.</text>
</comment>
<keyword evidence="1" id="KW-0472">Membrane</keyword>
<dbReference type="AlphaFoldDB" id="A0A8J7CDM4"/>
<gene>
    <name evidence="2" type="ORF">IFK94_12485</name>
</gene>
<proteinExistence type="predicted"/>
<feature type="transmembrane region" description="Helical" evidence="1">
    <location>
        <begin position="517"/>
        <end position="539"/>
    </location>
</feature>
<dbReference type="Gene3D" id="3.30.2090.10">
    <property type="entry name" value="Multidrug efflux transporter AcrB TolC docking domain, DN and DC subdomains"/>
    <property type="match status" value="1"/>
</dbReference>
<evidence type="ECO:0000313" key="3">
    <source>
        <dbReference type="Proteomes" id="UP000648239"/>
    </source>
</evidence>
<keyword evidence="1" id="KW-1133">Transmembrane helix</keyword>
<feature type="transmembrane region" description="Helical" evidence="1">
    <location>
        <begin position="589"/>
        <end position="608"/>
    </location>
</feature>
<dbReference type="Proteomes" id="UP000648239">
    <property type="component" value="Unassembled WGS sequence"/>
</dbReference>
<feature type="transmembrane region" description="Helical" evidence="1">
    <location>
        <begin position="545"/>
        <end position="568"/>
    </location>
</feature>
<dbReference type="PRINTS" id="PR00702">
    <property type="entry name" value="ACRIFLAVINRP"/>
</dbReference>
<dbReference type="GO" id="GO:0005886">
    <property type="term" value="C:plasma membrane"/>
    <property type="evidence" value="ECO:0007669"/>
    <property type="project" value="TreeGrafter"/>
</dbReference>
<protein>
    <submittedName>
        <fullName evidence="2">Efflux RND transporter permease subunit</fullName>
    </submittedName>
</protein>
<feature type="transmembrane region" description="Helical" evidence="1">
    <location>
        <begin position="52"/>
        <end position="73"/>
    </location>
</feature>
<evidence type="ECO:0000256" key="1">
    <source>
        <dbReference type="SAM" id="Phobius"/>
    </source>
</evidence>
<dbReference type="InterPro" id="IPR027463">
    <property type="entry name" value="AcrB_DN_DC_subdom"/>
</dbReference>
<dbReference type="SUPFAM" id="SSF82714">
    <property type="entry name" value="Multidrug efflux transporter AcrB TolC docking domain, DN and DC subdomains"/>
    <property type="match status" value="1"/>
</dbReference>
<dbReference type="InterPro" id="IPR001036">
    <property type="entry name" value="Acrflvin-R"/>
</dbReference>
<accession>A0A8J7CDM4</accession>
<dbReference type="Gene3D" id="1.20.1640.10">
    <property type="entry name" value="Multidrug efflux transporter AcrB transmembrane domain"/>
    <property type="match status" value="2"/>
</dbReference>
<dbReference type="EMBL" id="JACXWD010000050">
    <property type="protein sequence ID" value="MBD3868937.1"/>
    <property type="molecule type" value="Genomic_DNA"/>
</dbReference>
<dbReference type="PANTHER" id="PTHR32063:SF0">
    <property type="entry name" value="SWARMING MOTILITY PROTEIN SWRC"/>
    <property type="match status" value="1"/>
</dbReference>
<feature type="transmembrane region" description="Helical" evidence="1">
    <location>
        <begin position="136"/>
        <end position="156"/>
    </location>
</feature>
<dbReference type="GO" id="GO:0042910">
    <property type="term" value="F:xenobiotic transmembrane transporter activity"/>
    <property type="evidence" value="ECO:0007669"/>
    <property type="project" value="TreeGrafter"/>
</dbReference>
<feature type="transmembrane region" description="Helical" evidence="1">
    <location>
        <begin position="620"/>
        <end position="646"/>
    </location>
</feature>